<name>A0A5C4MXK0_9RHOB</name>
<accession>A0A5C4MXK0</accession>
<dbReference type="EMBL" id="VDFU01000009">
    <property type="protein sequence ID" value="TNC49793.1"/>
    <property type="molecule type" value="Genomic_DNA"/>
</dbReference>
<dbReference type="AlphaFoldDB" id="A0A5C4MXK0"/>
<dbReference type="RefSeq" id="WP_139076569.1">
    <property type="nucleotide sequence ID" value="NZ_VDFU01000009.1"/>
</dbReference>
<feature type="signal peptide" evidence="1">
    <location>
        <begin position="1"/>
        <end position="21"/>
    </location>
</feature>
<organism evidence="2 3">
    <name type="scientific">Rubellimicrobium rubrum</name>
    <dbReference type="NCBI Taxonomy" id="2585369"/>
    <lineage>
        <taxon>Bacteria</taxon>
        <taxon>Pseudomonadati</taxon>
        <taxon>Pseudomonadota</taxon>
        <taxon>Alphaproteobacteria</taxon>
        <taxon>Rhodobacterales</taxon>
        <taxon>Roseobacteraceae</taxon>
        <taxon>Rubellimicrobium</taxon>
    </lineage>
</organism>
<proteinExistence type="predicted"/>
<protein>
    <submittedName>
        <fullName evidence="2">Uncharacterized protein</fullName>
    </submittedName>
</protein>
<reference evidence="2 3" key="1">
    <citation type="submission" date="2019-06" db="EMBL/GenBank/DDBJ databases">
        <title>YIM 131921 draft genome.</title>
        <authorList>
            <person name="Jiang L."/>
        </authorList>
    </citation>
    <scope>NUCLEOTIDE SEQUENCE [LARGE SCALE GENOMIC DNA]</scope>
    <source>
        <strain evidence="2 3">YIM 131921</strain>
    </source>
</reference>
<comment type="caution">
    <text evidence="2">The sequence shown here is derived from an EMBL/GenBank/DDBJ whole genome shotgun (WGS) entry which is preliminary data.</text>
</comment>
<gene>
    <name evidence="2" type="ORF">FHG66_09765</name>
</gene>
<sequence length="107" mass="11285">MLSTRLASALALTVLAIPAHAQDASYEIVNNSGLALMEFYTSVADEGSFGEDLLAAQVLASGETATVTIPDGTASCDRDLRILFEDGSEMYDRVNVCDTASYTLSPS</sequence>
<evidence type="ECO:0000313" key="3">
    <source>
        <dbReference type="Proteomes" id="UP000305887"/>
    </source>
</evidence>
<keyword evidence="1" id="KW-0732">Signal</keyword>
<dbReference type="OrthoDB" id="4736977at2"/>
<keyword evidence="3" id="KW-1185">Reference proteome</keyword>
<dbReference type="Proteomes" id="UP000305887">
    <property type="component" value="Unassembled WGS sequence"/>
</dbReference>
<evidence type="ECO:0000313" key="2">
    <source>
        <dbReference type="EMBL" id="TNC49793.1"/>
    </source>
</evidence>
<evidence type="ECO:0000256" key="1">
    <source>
        <dbReference type="SAM" id="SignalP"/>
    </source>
</evidence>
<feature type="chain" id="PRO_5022686008" evidence="1">
    <location>
        <begin position="22"/>
        <end position="107"/>
    </location>
</feature>